<gene>
    <name evidence="4" type="ORF">Val02_24830</name>
</gene>
<dbReference type="RefSeq" id="WP_203899115.1">
    <property type="nucleotide sequence ID" value="NZ_BOPF01000007.1"/>
</dbReference>
<dbReference type="Gene3D" id="3.40.50.300">
    <property type="entry name" value="P-loop containing nucleotide triphosphate hydrolases"/>
    <property type="match status" value="1"/>
</dbReference>
<dbReference type="EMBL" id="BOPF01000007">
    <property type="protein sequence ID" value="GIJ45597.1"/>
    <property type="molecule type" value="Genomic_DNA"/>
</dbReference>
<evidence type="ECO:0000256" key="2">
    <source>
        <dbReference type="ARBA" id="ARBA00022840"/>
    </source>
</evidence>
<dbReference type="Proteomes" id="UP000619260">
    <property type="component" value="Unassembled WGS sequence"/>
</dbReference>
<accession>A0A8J4DQR3</accession>
<sequence>MQDWFDVFRSALLRRGVPHATVRQVVEEARAHTGDSGEPPLSAFGGPEAYADAVVASLTPTDPGRTRAPRGDVLLRARGITKRFGRRTVLRDVALDVHAGEVLAIVGANGCGKSTLLKICAGMVSPDSGTVEIAGRVGYCPQDGGTIEFLTADEHFQLVGAGRGLGRADAREHGRTWAGRLDWADPGATQARHLSGGTRQKLNLTMSALSEPDVLLLDEPYQGFDRGTYLNFWDLVWAWRDRGRAVVVVTHLLAELDKVDTVLTLGESR</sequence>
<dbReference type="PROSITE" id="PS50893">
    <property type="entry name" value="ABC_TRANSPORTER_2"/>
    <property type="match status" value="1"/>
</dbReference>
<evidence type="ECO:0000313" key="4">
    <source>
        <dbReference type="EMBL" id="GIJ45597.1"/>
    </source>
</evidence>
<dbReference type="CDD" id="cd03230">
    <property type="entry name" value="ABC_DR_subfamily_A"/>
    <property type="match status" value="1"/>
</dbReference>
<organism evidence="4 5">
    <name type="scientific">Virgisporangium aliadipatigenens</name>
    <dbReference type="NCBI Taxonomy" id="741659"/>
    <lineage>
        <taxon>Bacteria</taxon>
        <taxon>Bacillati</taxon>
        <taxon>Actinomycetota</taxon>
        <taxon>Actinomycetes</taxon>
        <taxon>Micromonosporales</taxon>
        <taxon>Micromonosporaceae</taxon>
        <taxon>Virgisporangium</taxon>
    </lineage>
</organism>
<keyword evidence="1" id="KW-0547">Nucleotide-binding</keyword>
<proteinExistence type="predicted"/>
<dbReference type="InterPro" id="IPR003593">
    <property type="entry name" value="AAA+_ATPase"/>
</dbReference>
<protein>
    <recommendedName>
        <fullName evidence="3">ABC transporter domain-containing protein</fullName>
    </recommendedName>
</protein>
<feature type="domain" description="ABC transporter" evidence="3">
    <location>
        <begin position="75"/>
        <end position="269"/>
    </location>
</feature>
<comment type="caution">
    <text evidence="4">The sequence shown here is derived from an EMBL/GenBank/DDBJ whole genome shotgun (WGS) entry which is preliminary data.</text>
</comment>
<dbReference type="InterPro" id="IPR027417">
    <property type="entry name" value="P-loop_NTPase"/>
</dbReference>
<dbReference type="PANTHER" id="PTHR43038:SF7">
    <property type="entry name" value="ABC TRANSPORT SYSTEM ATP-BINDING PROTEIN"/>
    <property type="match status" value="1"/>
</dbReference>
<dbReference type="GO" id="GO:0016887">
    <property type="term" value="F:ATP hydrolysis activity"/>
    <property type="evidence" value="ECO:0007669"/>
    <property type="project" value="InterPro"/>
</dbReference>
<keyword evidence="2" id="KW-0067">ATP-binding</keyword>
<evidence type="ECO:0000313" key="5">
    <source>
        <dbReference type="Proteomes" id="UP000619260"/>
    </source>
</evidence>
<dbReference type="SUPFAM" id="SSF52540">
    <property type="entry name" value="P-loop containing nucleoside triphosphate hydrolases"/>
    <property type="match status" value="1"/>
</dbReference>
<dbReference type="GO" id="GO:0005524">
    <property type="term" value="F:ATP binding"/>
    <property type="evidence" value="ECO:0007669"/>
    <property type="project" value="UniProtKB-KW"/>
</dbReference>
<evidence type="ECO:0000256" key="1">
    <source>
        <dbReference type="ARBA" id="ARBA00022741"/>
    </source>
</evidence>
<keyword evidence="5" id="KW-1185">Reference proteome</keyword>
<name>A0A8J4DQR3_9ACTN</name>
<reference evidence="4" key="1">
    <citation type="submission" date="2021-01" db="EMBL/GenBank/DDBJ databases">
        <title>Whole genome shotgun sequence of Virgisporangium aliadipatigenens NBRC 105644.</title>
        <authorList>
            <person name="Komaki H."/>
            <person name="Tamura T."/>
        </authorList>
    </citation>
    <scope>NUCLEOTIDE SEQUENCE</scope>
    <source>
        <strain evidence="4">NBRC 105644</strain>
    </source>
</reference>
<dbReference type="SMART" id="SM00382">
    <property type="entry name" value="AAA"/>
    <property type="match status" value="1"/>
</dbReference>
<dbReference type="AlphaFoldDB" id="A0A8J4DQR3"/>
<dbReference type="Pfam" id="PF00005">
    <property type="entry name" value="ABC_tran"/>
    <property type="match status" value="1"/>
</dbReference>
<evidence type="ECO:0000259" key="3">
    <source>
        <dbReference type="PROSITE" id="PS50893"/>
    </source>
</evidence>
<dbReference type="InterPro" id="IPR003439">
    <property type="entry name" value="ABC_transporter-like_ATP-bd"/>
</dbReference>
<dbReference type="PANTHER" id="PTHR43038">
    <property type="entry name" value="ATP-BINDING CASSETTE, SUB-FAMILY H, MEMBER 1"/>
    <property type="match status" value="1"/>
</dbReference>